<reference evidence="1" key="1">
    <citation type="submission" date="2014-11" db="EMBL/GenBank/DDBJ databases">
        <authorList>
            <person name="Amaro Gonzalez C."/>
        </authorList>
    </citation>
    <scope>NUCLEOTIDE SEQUENCE</scope>
</reference>
<dbReference type="EMBL" id="GBXM01054364">
    <property type="protein sequence ID" value="JAH54213.1"/>
    <property type="molecule type" value="Transcribed_RNA"/>
</dbReference>
<name>A0A0E9TN95_ANGAN</name>
<accession>A0A0E9TN95</accession>
<proteinExistence type="predicted"/>
<sequence length="15" mass="1620">MDLIMTEPSPGSNID</sequence>
<evidence type="ECO:0000313" key="1">
    <source>
        <dbReference type="EMBL" id="JAH54213.1"/>
    </source>
</evidence>
<protein>
    <submittedName>
        <fullName evidence="1">Uncharacterized protein</fullName>
    </submittedName>
</protein>
<organism evidence="1">
    <name type="scientific">Anguilla anguilla</name>
    <name type="common">European freshwater eel</name>
    <name type="synonym">Muraena anguilla</name>
    <dbReference type="NCBI Taxonomy" id="7936"/>
    <lineage>
        <taxon>Eukaryota</taxon>
        <taxon>Metazoa</taxon>
        <taxon>Chordata</taxon>
        <taxon>Craniata</taxon>
        <taxon>Vertebrata</taxon>
        <taxon>Euteleostomi</taxon>
        <taxon>Actinopterygii</taxon>
        <taxon>Neopterygii</taxon>
        <taxon>Teleostei</taxon>
        <taxon>Anguilliformes</taxon>
        <taxon>Anguillidae</taxon>
        <taxon>Anguilla</taxon>
    </lineage>
</organism>
<reference evidence="1" key="2">
    <citation type="journal article" date="2015" name="Fish Shellfish Immunol.">
        <title>Early steps in the European eel (Anguilla anguilla)-Vibrio vulnificus interaction in the gills: Role of the RtxA13 toxin.</title>
        <authorList>
            <person name="Callol A."/>
            <person name="Pajuelo D."/>
            <person name="Ebbesson L."/>
            <person name="Teles M."/>
            <person name="MacKenzie S."/>
            <person name="Amaro C."/>
        </authorList>
    </citation>
    <scope>NUCLEOTIDE SEQUENCE</scope>
</reference>